<accession>A0ABU1DGJ2</accession>
<name>A0ABU1DGJ2_9HYPH</name>
<dbReference type="Pfam" id="PF01370">
    <property type="entry name" value="Epimerase"/>
    <property type="match status" value="1"/>
</dbReference>
<dbReference type="RefSeq" id="WP_309391457.1">
    <property type="nucleotide sequence ID" value="NZ_JADBEO010000019.1"/>
</dbReference>
<evidence type="ECO:0000256" key="6">
    <source>
        <dbReference type="ARBA" id="ARBA00018569"/>
    </source>
</evidence>
<organism evidence="13 14">
    <name type="scientific">Chelatococcus sambhunathii</name>
    <dbReference type="NCBI Taxonomy" id="363953"/>
    <lineage>
        <taxon>Bacteria</taxon>
        <taxon>Pseudomonadati</taxon>
        <taxon>Pseudomonadota</taxon>
        <taxon>Alphaproteobacteria</taxon>
        <taxon>Hyphomicrobiales</taxon>
        <taxon>Chelatococcaceae</taxon>
        <taxon>Chelatococcus</taxon>
    </lineage>
</organism>
<evidence type="ECO:0000313" key="14">
    <source>
        <dbReference type="Proteomes" id="UP001181622"/>
    </source>
</evidence>
<sequence>MAVLITGGAGYIGSHMALALRDAGEACVVLDDLSTGERAAVPDGVPLVVGDVGDAALVLRVLAEHEIDTVAHFAARISAPESVRDPLGYFAANTGKTRDLLAAVVAAKVGRFIFSSTAAVYGLNPPTPTAETAACAPGSPYGVSKLMSEWIVRETSAAHDLACVTLRYFNVAGADPKGRNGQRAAGASNLITVATRAALGLNPGLSIFGANLPTPDGTGVRDYIHVSDLADAHVAALAYLRGGGKTVTLNCGYGWGYSVKEVVAAVRRAAGDFPVREAAARPGDPYVSIADASLIRETLGWRPRHADLDQIVGDALRWEKSLWRPGRKTAGAARPAAMRRRAS</sequence>
<gene>
    <name evidence="13" type="primary">galE</name>
    <name evidence="13" type="ORF">IHQ68_10385</name>
</gene>
<dbReference type="GO" id="GO:0003978">
    <property type="term" value="F:UDP-glucose 4-epimerase activity"/>
    <property type="evidence" value="ECO:0007669"/>
    <property type="project" value="UniProtKB-EC"/>
</dbReference>
<dbReference type="InterPro" id="IPR005886">
    <property type="entry name" value="UDP_G4E"/>
</dbReference>
<dbReference type="EMBL" id="JADBEO010000019">
    <property type="protein sequence ID" value="MDR4307025.1"/>
    <property type="molecule type" value="Genomic_DNA"/>
</dbReference>
<protein>
    <recommendedName>
        <fullName evidence="6">UDP-glucose 4-epimerase</fullName>
        <ecNumber evidence="5">5.1.3.2</ecNumber>
    </recommendedName>
    <alternativeName>
        <fullName evidence="11">Galactowaldenase</fullName>
    </alternativeName>
    <alternativeName>
        <fullName evidence="10">UDP-galactose 4-epimerase</fullName>
    </alternativeName>
</protein>
<evidence type="ECO:0000256" key="4">
    <source>
        <dbReference type="ARBA" id="ARBA00007637"/>
    </source>
</evidence>
<comment type="caution">
    <text evidence="13">The sequence shown here is derived from an EMBL/GenBank/DDBJ whole genome shotgun (WGS) entry which is preliminary data.</text>
</comment>
<keyword evidence="7" id="KW-0520">NAD</keyword>
<keyword evidence="14" id="KW-1185">Reference proteome</keyword>
<dbReference type="Proteomes" id="UP001181622">
    <property type="component" value="Unassembled WGS sequence"/>
</dbReference>
<evidence type="ECO:0000256" key="11">
    <source>
        <dbReference type="ARBA" id="ARBA00033067"/>
    </source>
</evidence>
<comment type="catalytic activity">
    <reaction evidence="1">
        <text>UDP-alpha-D-glucose = UDP-alpha-D-galactose</text>
        <dbReference type="Rhea" id="RHEA:22168"/>
        <dbReference type="ChEBI" id="CHEBI:58885"/>
        <dbReference type="ChEBI" id="CHEBI:66914"/>
        <dbReference type="EC" id="5.1.3.2"/>
    </reaction>
</comment>
<dbReference type="InterPro" id="IPR001509">
    <property type="entry name" value="Epimerase_deHydtase"/>
</dbReference>
<evidence type="ECO:0000259" key="12">
    <source>
        <dbReference type="Pfam" id="PF01370"/>
    </source>
</evidence>
<reference evidence="13" key="1">
    <citation type="submission" date="2020-10" db="EMBL/GenBank/DDBJ databases">
        <authorList>
            <person name="Abbas A."/>
            <person name="Razzaq R."/>
            <person name="Waqas M."/>
            <person name="Abbas N."/>
            <person name="Nielsen T.K."/>
            <person name="Hansen L.H."/>
            <person name="Hussain S."/>
            <person name="Shahid M."/>
        </authorList>
    </citation>
    <scope>NUCLEOTIDE SEQUENCE</scope>
    <source>
        <strain evidence="13">S14</strain>
    </source>
</reference>
<evidence type="ECO:0000256" key="5">
    <source>
        <dbReference type="ARBA" id="ARBA00013189"/>
    </source>
</evidence>
<evidence type="ECO:0000256" key="10">
    <source>
        <dbReference type="ARBA" id="ARBA00031367"/>
    </source>
</evidence>
<evidence type="ECO:0000313" key="13">
    <source>
        <dbReference type="EMBL" id="MDR4307025.1"/>
    </source>
</evidence>
<comment type="similarity">
    <text evidence="4">Belongs to the NAD(P)-dependent epimerase/dehydratase family.</text>
</comment>
<evidence type="ECO:0000256" key="8">
    <source>
        <dbReference type="ARBA" id="ARBA00023235"/>
    </source>
</evidence>
<dbReference type="PANTHER" id="PTHR43725:SF53">
    <property type="entry name" value="UDP-ARABINOSE 4-EPIMERASE 1"/>
    <property type="match status" value="1"/>
</dbReference>
<evidence type="ECO:0000256" key="3">
    <source>
        <dbReference type="ARBA" id="ARBA00004947"/>
    </source>
</evidence>
<evidence type="ECO:0000256" key="7">
    <source>
        <dbReference type="ARBA" id="ARBA00023027"/>
    </source>
</evidence>
<dbReference type="EC" id="5.1.3.2" evidence="5"/>
<proteinExistence type="inferred from homology"/>
<feature type="domain" description="NAD-dependent epimerase/dehydratase" evidence="12">
    <location>
        <begin position="3"/>
        <end position="252"/>
    </location>
</feature>
<evidence type="ECO:0000256" key="2">
    <source>
        <dbReference type="ARBA" id="ARBA00001911"/>
    </source>
</evidence>
<evidence type="ECO:0000256" key="1">
    <source>
        <dbReference type="ARBA" id="ARBA00000083"/>
    </source>
</evidence>
<dbReference type="PANTHER" id="PTHR43725">
    <property type="entry name" value="UDP-GLUCOSE 4-EPIMERASE"/>
    <property type="match status" value="1"/>
</dbReference>
<evidence type="ECO:0000256" key="9">
    <source>
        <dbReference type="ARBA" id="ARBA00023277"/>
    </source>
</evidence>
<comment type="pathway">
    <text evidence="3">Carbohydrate metabolism; galactose metabolism.</text>
</comment>
<keyword evidence="8 13" id="KW-0413">Isomerase</keyword>
<keyword evidence="9" id="KW-0119">Carbohydrate metabolism</keyword>
<comment type="cofactor">
    <cofactor evidence="2">
        <name>NAD(+)</name>
        <dbReference type="ChEBI" id="CHEBI:57540"/>
    </cofactor>
</comment>
<dbReference type="Gene3D" id="3.40.50.720">
    <property type="entry name" value="NAD(P)-binding Rossmann-like Domain"/>
    <property type="match status" value="1"/>
</dbReference>
<dbReference type="NCBIfam" id="TIGR01179">
    <property type="entry name" value="galE"/>
    <property type="match status" value="1"/>
</dbReference>
<dbReference type="InterPro" id="IPR036291">
    <property type="entry name" value="NAD(P)-bd_dom_sf"/>
</dbReference>
<dbReference type="Gene3D" id="3.90.25.10">
    <property type="entry name" value="UDP-galactose 4-epimerase, domain 1"/>
    <property type="match status" value="1"/>
</dbReference>
<dbReference type="SUPFAM" id="SSF51735">
    <property type="entry name" value="NAD(P)-binding Rossmann-fold domains"/>
    <property type="match status" value="1"/>
</dbReference>